<dbReference type="GO" id="GO:0005634">
    <property type="term" value="C:nucleus"/>
    <property type="evidence" value="ECO:0007669"/>
    <property type="project" value="TreeGrafter"/>
</dbReference>
<comment type="caution">
    <text evidence="1">The sequence shown here is derived from an EMBL/GenBank/DDBJ whole genome shotgun (WGS) entry which is preliminary data.</text>
</comment>
<sequence length="438" mass="48184">MKFDPTSFLYPLAVQHKDSLDLQINDKLEMDQSGTAICSIYAELLSNIRQVSVRATLSSPSDTTTKAEILDDGRRIQVHHKGQVRALDLPASVIVRSTIPISENSSQELAWRLPVPATEAQLARFSAENQSIPWSSTDLKVGSSICCRNCGCEIVQQGRVKSWKDLPSENWAEMMEFWHCHKPHDHGHEHHNGDALTKRGYGANSAITAQPGIGFVDLTSFMFLESDCDGLLNGSAYRQQFSRPNSESTFDTSKEAIDGADPVKPLRITCKACASEIGLYNALASSITLFKWQVACETASPSKAPSSSECLAATLIATISRSGSSKSVVASHTFDTTAEGTRSEQPLSLNLWVLNANIVYTSTMREGRRTAIKLLYQDIDVEQGNSLVDSMTSGVQEISFPAAAIKTARQVLQESNSLMPVSERLFQQWHVGLLERWE</sequence>
<dbReference type="GO" id="GO:0031624">
    <property type="term" value="F:ubiquitin conjugating enzyme binding"/>
    <property type="evidence" value="ECO:0007669"/>
    <property type="project" value="TreeGrafter"/>
</dbReference>
<dbReference type="GO" id="GO:0030332">
    <property type="term" value="F:cyclin binding"/>
    <property type="evidence" value="ECO:0007669"/>
    <property type="project" value="TreeGrafter"/>
</dbReference>
<keyword evidence="2" id="KW-1185">Reference proteome</keyword>
<dbReference type="GO" id="GO:0043161">
    <property type="term" value="P:proteasome-mediated ubiquitin-dependent protein catabolic process"/>
    <property type="evidence" value="ECO:0007669"/>
    <property type="project" value="TreeGrafter"/>
</dbReference>
<gene>
    <name evidence="1" type="ORF">A9Z42_0055470</name>
</gene>
<name>A0A2H2ZCM4_TRIPA</name>
<proteinExistence type="predicted"/>
<dbReference type="GO" id="GO:0000209">
    <property type="term" value="P:protein polyubiquitination"/>
    <property type="evidence" value="ECO:0007669"/>
    <property type="project" value="TreeGrafter"/>
</dbReference>
<dbReference type="GO" id="GO:0005829">
    <property type="term" value="C:cytosol"/>
    <property type="evidence" value="ECO:0007669"/>
    <property type="project" value="TreeGrafter"/>
</dbReference>
<reference evidence="1 2" key="1">
    <citation type="journal article" date="2015" name="Genome Announc.">
        <title>Genome sequence and annotation of Trichoderma parareesei, the ancestor of the cellulase producer Trichoderma reesei.</title>
        <authorList>
            <person name="Yang D."/>
            <person name="Pomraning K."/>
            <person name="Kopchinskiy A."/>
            <person name="Karimi Aghcheh R."/>
            <person name="Atanasova L."/>
            <person name="Chenthamara K."/>
            <person name="Baker S.E."/>
            <person name="Zhang R."/>
            <person name="Shen Q."/>
            <person name="Freitag M."/>
            <person name="Kubicek C.P."/>
            <person name="Druzhinina I.S."/>
        </authorList>
    </citation>
    <scope>NUCLEOTIDE SEQUENCE [LARGE SCALE GENOMIC DNA]</scope>
    <source>
        <strain evidence="1 2">CBS 125925</strain>
    </source>
</reference>
<dbReference type="PANTHER" id="PTHR31531">
    <property type="entry name" value="E3 UBIQUITIN-PROTEIN LIGASE E3D FAMILY MEMBER"/>
    <property type="match status" value="1"/>
</dbReference>
<dbReference type="AlphaFoldDB" id="A0A2H2ZCM4"/>
<dbReference type="OrthoDB" id="66510at2759"/>
<dbReference type="GO" id="GO:0000151">
    <property type="term" value="C:ubiquitin ligase complex"/>
    <property type="evidence" value="ECO:0007669"/>
    <property type="project" value="TreeGrafter"/>
</dbReference>
<evidence type="ECO:0000313" key="2">
    <source>
        <dbReference type="Proteomes" id="UP000219286"/>
    </source>
</evidence>
<dbReference type="InterPro" id="IPR019193">
    <property type="entry name" value="UBQ-conj_enz_E2-bd_prot"/>
</dbReference>
<dbReference type="Pfam" id="PF09814">
    <property type="entry name" value="HECT_2"/>
    <property type="match status" value="1"/>
</dbReference>
<evidence type="ECO:0000313" key="1">
    <source>
        <dbReference type="EMBL" id="OTA04933.1"/>
    </source>
</evidence>
<accession>A0A2H2ZCM4</accession>
<dbReference type="Proteomes" id="UP000219286">
    <property type="component" value="Unassembled WGS sequence"/>
</dbReference>
<dbReference type="GO" id="GO:0061630">
    <property type="term" value="F:ubiquitin protein ligase activity"/>
    <property type="evidence" value="ECO:0007669"/>
    <property type="project" value="TreeGrafter"/>
</dbReference>
<organism evidence="1 2">
    <name type="scientific">Trichoderma parareesei</name>
    <name type="common">Filamentous fungus</name>
    <dbReference type="NCBI Taxonomy" id="858221"/>
    <lineage>
        <taxon>Eukaryota</taxon>
        <taxon>Fungi</taxon>
        <taxon>Dikarya</taxon>
        <taxon>Ascomycota</taxon>
        <taxon>Pezizomycotina</taxon>
        <taxon>Sordariomycetes</taxon>
        <taxon>Hypocreomycetidae</taxon>
        <taxon>Hypocreales</taxon>
        <taxon>Hypocreaceae</taxon>
        <taxon>Trichoderma</taxon>
    </lineage>
</organism>
<evidence type="ECO:0008006" key="3">
    <source>
        <dbReference type="Google" id="ProtNLM"/>
    </source>
</evidence>
<protein>
    <recommendedName>
        <fullName evidence="3">Ubiquitin-conjugating enzyme E2C-binding protein</fullName>
    </recommendedName>
</protein>
<dbReference type="EMBL" id="LFMI01000555">
    <property type="protein sequence ID" value="OTA04933.1"/>
    <property type="molecule type" value="Genomic_DNA"/>
</dbReference>
<dbReference type="GO" id="GO:0006513">
    <property type="term" value="P:protein monoubiquitination"/>
    <property type="evidence" value="ECO:0007669"/>
    <property type="project" value="TreeGrafter"/>
</dbReference>
<dbReference type="GO" id="GO:0051865">
    <property type="term" value="P:protein autoubiquitination"/>
    <property type="evidence" value="ECO:0007669"/>
    <property type="project" value="TreeGrafter"/>
</dbReference>
<dbReference type="PANTHER" id="PTHR31531:SF2">
    <property type="entry name" value="E3 UBIQUITIN-PROTEIN LIGASE E3D"/>
    <property type="match status" value="1"/>
</dbReference>